<dbReference type="Proteomes" id="UP001320170">
    <property type="component" value="Unassembled WGS sequence"/>
</dbReference>
<reference evidence="1 2" key="1">
    <citation type="journal article" date="2024" name="Pathogens">
        <title>Characterization of a Novel Species of Legionella Isolated from a Healthcare Facility: Legionella resiliens sp. nov.</title>
        <authorList>
            <person name="Cristino S."/>
            <person name="Pascale M.R."/>
            <person name="Marino F."/>
            <person name="Derelitto C."/>
            <person name="Salaris S."/>
            <person name="Orsini M."/>
            <person name="Squarzoni S."/>
            <person name="Grottola A."/>
            <person name="Girolamini L."/>
        </authorList>
    </citation>
    <scope>NUCLEOTIDE SEQUENCE [LARGE SCALE GENOMIC DNA]</scope>
    <source>
        <strain evidence="1 2">8cVS16</strain>
    </source>
</reference>
<sequence>MFTKLLRSHFSSNSARPSLSRFAIFATRNQPNGLLIGSNLQRTIDVEKSVSLEPEPIDPEKMRPLEDSSKEDQYELMFATKPGLPIPHLPISHSAIALKNWKDGSFSVYGRQSPWDFSKWLRDGVTFHTQKDNEKKYLSKGYNFIGYPTGVTFSQVEINKFLDSADRLINQNQMCNMYRSNCYSYSTTALSFAIETLLERPHFNSKDVSGVITVLEQHPLQDHFSIGVQNNPVVVDKLRSVLSSVQNRITLLKTPSKTDKQLAGQIDTLLARLGNESREESTYSIGGFI</sequence>
<comment type="caution">
    <text evidence="1">The sequence shown here is derived from an EMBL/GenBank/DDBJ whole genome shotgun (WGS) entry which is preliminary data.</text>
</comment>
<evidence type="ECO:0000313" key="2">
    <source>
        <dbReference type="Proteomes" id="UP001320170"/>
    </source>
</evidence>
<proteinExistence type="predicted"/>
<evidence type="ECO:0000313" key="1">
    <source>
        <dbReference type="EMBL" id="MCE3532320.1"/>
    </source>
</evidence>
<protein>
    <submittedName>
        <fullName evidence="1">Uncharacterized protein</fullName>
    </submittedName>
</protein>
<dbReference type="RefSeq" id="WP_232890742.1">
    <property type="nucleotide sequence ID" value="NZ_JAJSPM010000005.1"/>
</dbReference>
<name>A0ABS8X486_9GAMM</name>
<gene>
    <name evidence="1" type="ORF">LXO92_08005</name>
</gene>
<accession>A0ABS8X486</accession>
<dbReference type="EMBL" id="JAJTND010000004">
    <property type="protein sequence ID" value="MCE3532320.1"/>
    <property type="molecule type" value="Genomic_DNA"/>
</dbReference>
<keyword evidence="2" id="KW-1185">Reference proteome</keyword>
<organism evidence="1 2">
    <name type="scientific">Legionella resiliens</name>
    <dbReference type="NCBI Taxonomy" id="2905958"/>
    <lineage>
        <taxon>Bacteria</taxon>
        <taxon>Pseudomonadati</taxon>
        <taxon>Pseudomonadota</taxon>
        <taxon>Gammaproteobacteria</taxon>
        <taxon>Legionellales</taxon>
        <taxon>Legionellaceae</taxon>
        <taxon>Legionella</taxon>
    </lineage>
</organism>